<evidence type="ECO:0000256" key="6">
    <source>
        <dbReference type="ARBA" id="ARBA00022840"/>
    </source>
</evidence>
<evidence type="ECO:0000256" key="7">
    <source>
        <dbReference type="ARBA" id="ARBA00022989"/>
    </source>
</evidence>
<evidence type="ECO:0000256" key="2">
    <source>
        <dbReference type="ARBA" id="ARBA00006012"/>
    </source>
</evidence>
<keyword evidence="7 11" id="KW-1133">Transmembrane helix</keyword>
<feature type="transmembrane region" description="Helical" evidence="11">
    <location>
        <begin position="541"/>
        <end position="563"/>
    </location>
</feature>
<reference evidence="13 14" key="1">
    <citation type="submission" date="2011-06" db="EMBL/GenBank/DDBJ databases">
        <title>The Genome Sequence of Fusarium oxysporum FOSC 3-a.</title>
        <authorList>
            <consortium name="The Broad Institute Genome Sequencing Platform"/>
            <person name="Ma L.-J."/>
            <person name="Gale L.R."/>
            <person name="Schwartz D.C."/>
            <person name="Zhou S."/>
            <person name="Corby-Kistler H."/>
            <person name="Young S.K."/>
            <person name="Zeng Q."/>
            <person name="Gargeya S."/>
            <person name="Fitzgerald M."/>
            <person name="Haas B."/>
            <person name="Abouelleil A."/>
            <person name="Alvarado L."/>
            <person name="Arachchi H.M."/>
            <person name="Berlin A."/>
            <person name="Brown A."/>
            <person name="Chapman S.B."/>
            <person name="Chen Z."/>
            <person name="Dunbar C."/>
            <person name="Freedman E."/>
            <person name="Gearin G."/>
            <person name="Gellesch M."/>
            <person name="Goldberg J."/>
            <person name="Griggs A."/>
            <person name="Gujja S."/>
            <person name="Heiman D."/>
            <person name="Howarth C."/>
            <person name="Larson L."/>
            <person name="Lui A."/>
            <person name="MacDonald P.J.P."/>
            <person name="Mehta T."/>
            <person name="Montmayeur A."/>
            <person name="Murphy C."/>
            <person name="Neiman D."/>
            <person name="Pearson M."/>
            <person name="Priest M."/>
            <person name="Roberts A."/>
            <person name="Saif S."/>
            <person name="Shea T."/>
            <person name="Shenoy N."/>
            <person name="Sisk P."/>
            <person name="Stolte C."/>
            <person name="Sykes S."/>
            <person name="Wortman J."/>
            <person name="Nusbaum C."/>
            <person name="Birren B."/>
        </authorList>
    </citation>
    <scope>NUCLEOTIDE SEQUENCE [LARGE SCALE GENOMIC DNA]</scope>
    <source>
        <strain evidence="14">FOSC 3-a</strain>
    </source>
</reference>
<dbReference type="PROSITE" id="PS50893">
    <property type="entry name" value="ABC_TRANSPORTER_2"/>
    <property type="match status" value="2"/>
</dbReference>
<feature type="region of interest" description="Disordered" evidence="10">
    <location>
        <begin position="61"/>
        <end position="86"/>
    </location>
</feature>
<feature type="transmembrane region" description="Helical" evidence="11">
    <location>
        <begin position="1186"/>
        <end position="1206"/>
    </location>
</feature>
<feature type="transmembrane region" description="Helical" evidence="11">
    <location>
        <begin position="648"/>
        <end position="669"/>
    </location>
</feature>
<dbReference type="CDD" id="cd03232">
    <property type="entry name" value="ABCG_PDR_domain2"/>
    <property type="match status" value="1"/>
</dbReference>
<feature type="transmembrane region" description="Helical" evidence="11">
    <location>
        <begin position="1299"/>
        <end position="1317"/>
    </location>
</feature>
<keyword evidence="5" id="KW-0547">Nucleotide-binding</keyword>
<feature type="compositionally biased region" description="Basic and acidic residues" evidence="10">
    <location>
        <begin position="61"/>
        <end position="75"/>
    </location>
</feature>
<dbReference type="Pfam" id="PF06422">
    <property type="entry name" value="PDR_CDR"/>
    <property type="match status" value="1"/>
</dbReference>
<dbReference type="GO" id="GO:0005524">
    <property type="term" value="F:ATP binding"/>
    <property type="evidence" value="ECO:0007669"/>
    <property type="project" value="UniProtKB-KW"/>
</dbReference>
<feature type="transmembrane region" description="Helical" evidence="11">
    <location>
        <begin position="583"/>
        <end position="609"/>
    </location>
</feature>
<evidence type="ECO:0000256" key="5">
    <source>
        <dbReference type="ARBA" id="ARBA00022741"/>
    </source>
</evidence>
<dbReference type="GO" id="GO:0016887">
    <property type="term" value="F:ATP hydrolysis activity"/>
    <property type="evidence" value="ECO:0007669"/>
    <property type="project" value="InterPro"/>
</dbReference>
<comment type="similarity">
    <text evidence="2">Belongs to the ABC transporter superfamily. ABCG family. PDR (TC 3.A.1.205) subfamily.</text>
</comment>
<feature type="region of interest" description="Disordered" evidence="10">
    <location>
        <begin position="15"/>
        <end position="44"/>
    </location>
</feature>
<feature type="transmembrane region" description="Helical" evidence="11">
    <location>
        <begin position="1267"/>
        <end position="1287"/>
    </location>
</feature>
<evidence type="ECO:0000256" key="8">
    <source>
        <dbReference type="ARBA" id="ARBA00023136"/>
    </source>
</evidence>
<feature type="transmembrane region" description="Helical" evidence="11">
    <location>
        <begin position="1153"/>
        <end position="1174"/>
    </location>
</feature>
<feature type="domain" description="ABC transporter" evidence="12">
    <location>
        <begin position="140"/>
        <end position="397"/>
    </location>
</feature>
<comment type="subcellular location">
    <subcellularLocation>
        <location evidence="1">Membrane</location>
        <topology evidence="1">Multi-pass membrane protein</topology>
    </subcellularLocation>
</comment>
<name>W9HPX1_FUSOX</name>
<proteinExistence type="inferred from homology"/>
<organism evidence="13 14">
    <name type="scientific">Fusarium oxysporum NRRL 32931</name>
    <dbReference type="NCBI Taxonomy" id="660029"/>
    <lineage>
        <taxon>Eukaryota</taxon>
        <taxon>Fungi</taxon>
        <taxon>Dikarya</taxon>
        <taxon>Ascomycota</taxon>
        <taxon>Pezizomycotina</taxon>
        <taxon>Sordariomycetes</taxon>
        <taxon>Hypocreomycetidae</taxon>
        <taxon>Hypocreales</taxon>
        <taxon>Nectriaceae</taxon>
        <taxon>Fusarium</taxon>
        <taxon>Fusarium oxysporum species complex</taxon>
    </lineage>
</organism>
<dbReference type="SUPFAM" id="SSF52540">
    <property type="entry name" value="P-loop containing nucleoside triphosphate hydrolases"/>
    <property type="match status" value="2"/>
</dbReference>
<dbReference type="CDD" id="cd03233">
    <property type="entry name" value="ABCG_PDR_domain1"/>
    <property type="match status" value="1"/>
</dbReference>
<dbReference type="Pfam" id="PF00005">
    <property type="entry name" value="ABC_tran"/>
    <property type="match status" value="2"/>
</dbReference>
<dbReference type="Pfam" id="PF19055">
    <property type="entry name" value="ABC2_membrane_7"/>
    <property type="match status" value="1"/>
</dbReference>
<dbReference type="Pfam" id="PF14510">
    <property type="entry name" value="ABC_trans_N"/>
    <property type="match status" value="1"/>
</dbReference>
<keyword evidence="9" id="KW-0175">Coiled coil</keyword>
<feature type="transmembrane region" description="Helical" evidence="11">
    <location>
        <begin position="616"/>
        <end position="636"/>
    </location>
</feature>
<dbReference type="Pfam" id="PF01061">
    <property type="entry name" value="ABC2_membrane"/>
    <property type="match status" value="2"/>
</dbReference>
<feature type="coiled-coil region" evidence="9">
    <location>
        <begin position="442"/>
        <end position="469"/>
    </location>
</feature>
<dbReference type="InterPro" id="IPR043926">
    <property type="entry name" value="ABCG_dom"/>
</dbReference>
<feature type="transmembrane region" description="Helical" evidence="11">
    <location>
        <begin position="511"/>
        <end position="529"/>
    </location>
</feature>
<protein>
    <recommendedName>
        <fullName evidence="12">ABC transporter domain-containing protein</fullName>
    </recommendedName>
</protein>
<dbReference type="SMART" id="SM00382">
    <property type="entry name" value="AAA"/>
    <property type="match status" value="2"/>
</dbReference>
<keyword evidence="6" id="KW-0067">ATP-binding</keyword>
<keyword evidence="4 11" id="KW-0812">Transmembrane</keyword>
<dbReference type="HOGENOM" id="CLU_000604_35_0_1"/>
<feature type="transmembrane region" description="Helical" evidence="11">
    <location>
        <begin position="676"/>
        <end position="695"/>
    </location>
</feature>
<dbReference type="EMBL" id="JH717847">
    <property type="protein sequence ID" value="EWY84352.1"/>
    <property type="molecule type" value="Genomic_DNA"/>
</dbReference>
<dbReference type="InterPro" id="IPR017871">
    <property type="entry name" value="ABC_transporter-like_CS"/>
</dbReference>
<dbReference type="InterPro" id="IPR027417">
    <property type="entry name" value="P-loop_NTPase"/>
</dbReference>
<dbReference type="InterPro" id="IPR003593">
    <property type="entry name" value="AAA+_ATPase"/>
</dbReference>
<dbReference type="InterPro" id="IPR034001">
    <property type="entry name" value="ABCG_PDR_1"/>
</dbReference>
<feature type="transmembrane region" description="Helical" evidence="11">
    <location>
        <begin position="1226"/>
        <end position="1247"/>
    </location>
</feature>
<dbReference type="GO" id="GO:0140359">
    <property type="term" value="F:ABC-type transporter activity"/>
    <property type="evidence" value="ECO:0007669"/>
    <property type="project" value="InterPro"/>
</dbReference>
<dbReference type="GO" id="GO:0016020">
    <property type="term" value="C:membrane"/>
    <property type="evidence" value="ECO:0007669"/>
    <property type="project" value="UniProtKB-SubCell"/>
</dbReference>
<dbReference type="InterPro" id="IPR010929">
    <property type="entry name" value="PDR_CDR_ABC"/>
</dbReference>
<dbReference type="PANTHER" id="PTHR19241">
    <property type="entry name" value="ATP-BINDING CASSETTE TRANSPORTER"/>
    <property type="match status" value="1"/>
</dbReference>
<evidence type="ECO:0000256" key="4">
    <source>
        <dbReference type="ARBA" id="ARBA00022692"/>
    </source>
</evidence>
<gene>
    <name evidence="13" type="ORF">FOYG_14104</name>
</gene>
<keyword evidence="8 11" id="KW-0472">Membrane</keyword>
<evidence type="ECO:0000256" key="11">
    <source>
        <dbReference type="SAM" id="Phobius"/>
    </source>
</evidence>
<evidence type="ECO:0000256" key="9">
    <source>
        <dbReference type="SAM" id="Coils"/>
    </source>
</evidence>
<accession>W9HPX1</accession>
<evidence type="ECO:0000313" key="13">
    <source>
        <dbReference type="EMBL" id="EWY84352.1"/>
    </source>
</evidence>
<evidence type="ECO:0000313" key="14">
    <source>
        <dbReference type="Proteomes" id="UP000030753"/>
    </source>
</evidence>
<dbReference type="InterPro" id="IPR034003">
    <property type="entry name" value="ABCG_PDR_2"/>
</dbReference>
<feature type="transmembrane region" description="Helical" evidence="11">
    <location>
        <begin position="758"/>
        <end position="779"/>
    </location>
</feature>
<dbReference type="FunFam" id="3.40.50.300:FF:000054">
    <property type="entry name" value="ABC multidrug transporter atrF"/>
    <property type="match status" value="1"/>
</dbReference>
<dbReference type="InterPro" id="IPR013525">
    <property type="entry name" value="ABC2_TM"/>
</dbReference>
<feature type="transmembrane region" description="Helical" evidence="11">
    <location>
        <begin position="1417"/>
        <end position="1438"/>
    </location>
</feature>
<dbReference type="PROSITE" id="PS00211">
    <property type="entry name" value="ABC_TRANSPORTER_1"/>
    <property type="match status" value="1"/>
</dbReference>
<dbReference type="Gene3D" id="3.40.50.300">
    <property type="entry name" value="P-loop containing nucleotide triphosphate hydrolases"/>
    <property type="match status" value="2"/>
</dbReference>
<dbReference type="InterPro" id="IPR003439">
    <property type="entry name" value="ABC_transporter-like_ATP-bd"/>
</dbReference>
<evidence type="ECO:0000256" key="10">
    <source>
        <dbReference type="SAM" id="MobiDB-lite"/>
    </source>
</evidence>
<dbReference type="Proteomes" id="UP000030753">
    <property type="component" value="Unassembled WGS sequence"/>
</dbReference>
<evidence type="ECO:0000256" key="1">
    <source>
        <dbReference type="ARBA" id="ARBA00004141"/>
    </source>
</evidence>
<keyword evidence="3" id="KW-0813">Transport</keyword>
<dbReference type="InterPro" id="IPR029481">
    <property type="entry name" value="ABC_trans_N"/>
</dbReference>
<evidence type="ECO:0000256" key="3">
    <source>
        <dbReference type="ARBA" id="ARBA00022448"/>
    </source>
</evidence>
<sequence length="1443" mass="160822">MSEKTLVNAKLVIAGGLDGDGNDEHQATDSADEQQFVSRDAGGVSVEHAKAEFARLEQHFTNTSRRESKARRPDEDKDIVDSSASPSSGFDLEGVLRGNLAAGHEVGIYDKHIGVLWENLTVRGVSATHNYVPTFLDALLSFVNVLSALRHLASFGKKPSETTLLHEFSGVCKPGEMVLVLGRPGSGCTTFLKSITNQRAEYISMTGDVRYGPWTAQEFDRYRGESVYNGEEDFHHPTLTVEKTLGFAIETKMPAKRPGNITKAEFKEKILTTLLKMFNIEHTAKTVVGNHIVRGVSGGERKRVSIAEMIVTNASVLAWDNSSRGLDASTALDFIKSLRIQTDIYKTATFVSLYQASENIYDLFDKVMVIDGGRQVYYGPTSQARAYFEGLGFASRLRQTTPDYITGCTDNFERVYATGRSTLNAPHDPETLKEAFQQSELQQALSSELTEYKAALENENSKHREFEAAVAQGKRGVKRSVYQVGFHLQVLALVKRQFALKLQDHFNLGMSWLRTILLGIILGTLYYDLGKTSASSFSKSGLIFVSLFYIGLQSFTEMVTIVTGRSILAKHKAYAFHRPSALWIAQVIVDQAFAITEILVFTTIIYFMSGLIRTPGAFFTFFLVMVSASMSMTLLFRVVGCLSPDFDYALKFAVIFITLFVATSGYPIPYQEGHHWLRWIFWVNPLGLSFTAFMANEFSRINMTCTDDSLIPSGPGYNDIKHQACTLAGSKPGAPLINGPDYLAHGYSIFPGDLWRNWGIVVVLIALFLFLNVVLGELIRFSNESGSARVYLPPNKEREGLNKKLALKREARLRDKSHEAGSTLQIRSEGVLTWEKLTYTVLVDGAERRLLNEIFGYVRPGELTALMGSSGAGKTTLLDVLASRKNIGVITARNSNDRRLMRSSRMSTNTQTVREAFRFSAYLRQPYHIPIEEKNNYVEEIIGLLEMEDIADCVIGTTDAGLTVEQRKRVTIGVELAAKPELLLFLDEPTSGLDSQGAFNIVRFLRKLSASGQAIICTIHQPNAALFENFDRLLLLARGGNTIYFGDIGEDACVLREYLARNGAEAPSTANIAEFMLEAIGDGHDWAEIWKDSPEFARVRETITQLQEERGRSRASHTPNSNNVKEYASPIHYQLQVVTARMMRSFWRSPNYLLTRLANHIAFGIIVGLAYLNLDDSPSALQRKVFVVFQCTVLPALVITQIEVMFDSKRSLFFRESLAKMYSSTVFTASAIAAEAWCSILCAVSFWLPVYFMPGLQGTPSRAGYQFLMILIIEFFSVTLAQGLAALSPSAAVSSQYDPFLMTIFILFCGVTIPYSQMPMGWRVWLYELNPFTRVISGMVSTELHGATITCKPSELSFFEAPEAMQCGEYMQSFFEDGGPGYIVNNTTNTCSYCAYKVGDEFYNSLSISFDNRWRDLGILISFVGSNIIITFLAGRYLNFNKR</sequence>
<feature type="domain" description="ABC transporter" evidence="12">
    <location>
        <begin position="832"/>
        <end position="1063"/>
    </location>
</feature>
<evidence type="ECO:0000259" key="12">
    <source>
        <dbReference type="PROSITE" id="PS50893"/>
    </source>
</evidence>